<dbReference type="AlphaFoldDB" id="A0A9W9TRR6"/>
<feature type="region of interest" description="Disordered" evidence="1">
    <location>
        <begin position="40"/>
        <end position="76"/>
    </location>
</feature>
<reference evidence="2" key="1">
    <citation type="submission" date="2022-11" db="EMBL/GenBank/DDBJ databases">
        <authorList>
            <person name="Petersen C."/>
        </authorList>
    </citation>
    <scope>NUCLEOTIDE SEQUENCE</scope>
    <source>
        <strain evidence="2">IBT 19713</strain>
    </source>
</reference>
<sequence length="113" mass="12569">MANASFPRFAHNPRVLNSSVADEPAPWLTAIKDAVVEKLNDRRTSNSSASSTKTTVQDDNASTYSAATTLKGSDDHLEKKKKWFSRSHKFDTEQETAQKALHTRAVADYMALR</sequence>
<dbReference type="GeneID" id="83199981"/>
<dbReference type="RefSeq" id="XP_058331681.1">
    <property type="nucleotide sequence ID" value="XM_058472678.1"/>
</dbReference>
<feature type="compositionally biased region" description="Polar residues" evidence="1">
    <location>
        <begin position="57"/>
        <end position="71"/>
    </location>
</feature>
<keyword evidence="3" id="KW-1185">Reference proteome</keyword>
<name>A0A9W9TRR6_9EURO</name>
<protein>
    <submittedName>
        <fullName evidence="2">Uncharacterized protein</fullName>
    </submittedName>
</protein>
<feature type="region of interest" description="Disordered" evidence="1">
    <location>
        <begin position="1"/>
        <end position="22"/>
    </location>
</feature>
<organism evidence="2 3">
    <name type="scientific">Penicillium chermesinum</name>
    <dbReference type="NCBI Taxonomy" id="63820"/>
    <lineage>
        <taxon>Eukaryota</taxon>
        <taxon>Fungi</taxon>
        <taxon>Dikarya</taxon>
        <taxon>Ascomycota</taxon>
        <taxon>Pezizomycotina</taxon>
        <taxon>Eurotiomycetes</taxon>
        <taxon>Eurotiomycetidae</taxon>
        <taxon>Eurotiales</taxon>
        <taxon>Aspergillaceae</taxon>
        <taxon>Penicillium</taxon>
    </lineage>
</organism>
<reference evidence="2" key="2">
    <citation type="journal article" date="2023" name="IMA Fungus">
        <title>Comparative genomic study of the Penicillium genus elucidates a diverse pangenome and 15 lateral gene transfer events.</title>
        <authorList>
            <person name="Petersen C."/>
            <person name="Sorensen T."/>
            <person name="Nielsen M.R."/>
            <person name="Sondergaard T.E."/>
            <person name="Sorensen J.L."/>
            <person name="Fitzpatrick D.A."/>
            <person name="Frisvad J.C."/>
            <person name="Nielsen K.L."/>
        </authorList>
    </citation>
    <scope>NUCLEOTIDE SEQUENCE</scope>
    <source>
        <strain evidence="2">IBT 19713</strain>
    </source>
</reference>
<feature type="compositionally biased region" description="Low complexity" evidence="1">
    <location>
        <begin position="45"/>
        <end position="55"/>
    </location>
</feature>
<dbReference type="Proteomes" id="UP001150941">
    <property type="component" value="Unassembled WGS sequence"/>
</dbReference>
<gene>
    <name evidence="2" type="ORF">N7468_003381</name>
</gene>
<dbReference type="EMBL" id="JAPQKS010000003">
    <property type="protein sequence ID" value="KAJ5238762.1"/>
    <property type="molecule type" value="Genomic_DNA"/>
</dbReference>
<evidence type="ECO:0000313" key="2">
    <source>
        <dbReference type="EMBL" id="KAJ5238762.1"/>
    </source>
</evidence>
<proteinExistence type="predicted"/>
<evidence type="ECO:0000313" key="3">
    <source>
        <dbReference type="Proteomes" id="UP001150941"/>
    </source>
</evidence>
<accession>A0A9W9TRR6</accession>
<comment type="caution">
    <text evidence="2">The sequence shown here is derived from an EMBL/GenBank/DDBJ whole genome shotgun (WGS) entry which is preliminary data.</text>
</comment>
<evidence type="ECO:0000256" key="1">
    <source>
        <dbReference type="SAM" id="MobiDB-lite"/>
    </source>
</evidence>